<dbReference type="EMBL" id="JACGWJ010000016">
    <property type="protein sequence ID" value="KAL0361662.1"/>
    <property type="molecule type" value="Genomic_DNA"/>
</dbReference>
<keyword evidence="1" id="KW-0472">Membrane</keyword>
<feature type="transmembrane region" description="Helical" evidence="1">
    <location>
        <begin position="81"/>
        <end position="100"/>
    </location>
</feature>
<name>A0AAW2Q1R6_SESRA</name>
<dbReference type="AlphaFoldDB" id="A0AAW2Q1R6"/>
<reference evidence="3" key="1">
    <citation type="submission" date="2020-06" db="EMBL/GenBank/DDBJ databases">
        <authorList>
            <person name="Li T."/>
            <person name="Hu X."/>
            <person name="Zhang T."/>
            <person name="Song X."/>
            <person name="Zhang H."/>
            <person name="Dai N."/>
            <person name="Sheng W."/>
            <person name="Hou X."/>
            <person name="Wei L."/>
        </authorList>
    </citation>
    <scope>NUCLEOTIDE SEQUENCE</scope>
    <source>
        <strain evidence="3">G02</strain>
        <tissue evidence="3">Leaf</tissue>
    </source>
</reference>
<reference evidence="3" key="2">
    <citation type="journal article" date="2024" name="Plant">
        <title>Genomic evolution and insights into agronomic trait innovations of Sesamum species.</title>
        <authorList>
            <person name="Miao H."/>
            <person name="Wang L."/>
            <person name="Qu L."/>
            <person name="Liu H."/>
            <person name="Sun Y."/>
            <person name="Le M."/>
            <person name="Wang Q."/>
            <person name="Wei S."/>
            <person name="Zheng Y."/>
            <person name="Lin W."/>
            <person name="Duan Y."/>
            <person name="Cao H."/>
            <person name="Xiong S."/>
            <person name="Wang X."/>
            <person name="Wei L."/>
            <person name="Li C."/>
            <person name="Ma Q."/>
            <person name="Ju M."/>
            <person name="Zhao R."/>
            <person name="Li G."/>
            <person name="Mu C."/>
            <person name="Tian Q."/>
            <person name="Mei H."/>
            <person name="Zhang T."/>
            <person name="Gao T."/>
            <person name="Zhang H."/>
        </authorList>
    </citation>
    <scope>NUCLEOTIDE SEQUENCE</scope>
    <source>
        <strain evidence="3">G02</strain>
    </source>
</reference>
<evidence type="ECO:0000256" key="1">
    <source>
        <dbReference type="SAM" id="Phobius"/>
    </source>
</evidence>
<comment type="caution">
    <text evidence="3">The sequence shown here is derived from an EMBL/GenBank/DDBJ whole genome shotgun (WGS) entry which is preliminary data.</text>
</comment>
<feature type="domain" description="Reverse transcriptase Ty1/copia-type" evidence="2">
    <location>
        <begin position="23"/>
        <end position="170"/>
    </location>
</feature>
<protein>
    <submittedName>
        <fullName evidence="3">Retrovirus-related Pol polyprotein from transposon TNT 1-94</fullName>
    </submittedName>
</protein>
<keyword evidence="1" id="KW-0812">Transmembrane</keyword>
<accession>A0AAW2Q1R6</accession>
<sequence length="261" mass="28999">MASSEAKQRKEAVQSEMDSIVSNGTWVLVDLPPGYTTIGCKWIFKKKLKPDGTINKFKARLVAKGFKQKEEIEYFDTHSPVARLTTIQVLIALALVYSLLIHQMDVKTAFLYDKLKEEMYMDQLEGFVAHGNERKVCKLVKSLYGLKQAPKQWHEKFNKTILAFGFIVNENDKCIHLIFPPPAVSKLASSHPASLQPATRPVRDQASSHTASSQSAIMLACGLVSSHPASSRPAIRLARYLRASVLVELTPCELAVSDLAS</sequence>
<evidence type="ECO:0000313" key="3">
    <source>
        <dbReference type="EMBL" id="KAL0361662.1"/>
    </source>
</evidence>
<organism evidence="3">
    <name type="scientific">Sesamum radiatum</name>
    <name type="common">Black benniseed</name>
    <dbReference type="NCBI Taxonomy" id="300843"/>
    <lineage>
        <taxon>Eukaryota</taxon>
        <taxon>Viridiplantae</taxon>
        <taxon>Streptophyta</taxon>
        <taxon>Embryophyta</taxon>
        <taxon>Tracheophyta</taxon>
        <taxon>Spermatophyta</taxon>
        <taxon>Magnoliopsida</taxon>
        <taxon>eudicotyledons</taxon>
        <taxon>Gunneridae</taxon>
        <taxon>Pentapetalae</taxon>
        <taxon>asterids</taxon>
        <taxon>lamiids</taxon>
        <taxon>Lamiales</taxon>
        <taxon>Pedaliaceae</taxon>
        <taxon>Sesamum</taxon>
    </lineage>
</organism>
<gene>
    <name evidence="3" type="ORF">Sradi_3850700</name>
</gene>
<dbReference type="InterPro" id="IPR013103">
    <property type="entry name" value="RVT_2"/>
</dbReference>
<proteinExistence type="predicted"/>
<dbReference type="InterPro" id="IPR043502">
    <property type="entry name" value="DNA/RNA_pol_sf"/>
</dbReference>
<keyword evidence="1" id="KW-1133">Transmembrane helix</keyword>
<dbReference type="SUPFAM" id="SSF56672">
    <property type="entry name" value="DNA/RNA polymerases"/>
    <property type="match status" value="1"/>
</dbReference>
<evidence type="ECO:0000259" key="2">
    <source>
        <dbReference type="Pfam" id="PF07727"/>
    </source>
</evidence>
<dbReference type="Pfam" id="PF07727">
    <property type="entry name" value="RVT_2"/>
    <property type="match status" value="1"/>
</dbReference>